<keyword evidence="1" id="KW-0032">Aminotransferase</keyword>
<evidence type="ECO:0000313" key="1">
    <source>
        <dbReference type="EMBL" id="TGY79305.1"/>
    </source>
</evidence>
<gene>
    <name evidence="1" type="primary">hisC</name>
    <name evidence="1" type="ORF">E5331_06430</name>
</gene>
<sequence>MNPVALIRKNILRLEPYSTARDEFQGGDISVWLDANESPYQNGVNRYPDPHQRRLKERISALLDVKPESIFLGGAGSDEAIDLIFRVFCEPGVDNAVAITPSYGVYKVSAAINDVGLREVQLNEDFSLPVERILTATDEHTKLIWICSPNNPTGNAFPKEEIIALAERFHGMVVVDEAYVDFSEKGSLLHDIESLPNIIVLRTFSKAWGMAGMRSGMAFAVPEVIEYFGRVKYPYNMSQLVQDELLRRIDGGTSDHIDEIKRWARIMYESLPEAECVVKVYPTDANFILAKVTDADAVYDYLIKNGVIVRNRSRMPGCAGALRITVGTPEENRRTLQLIKGYGK</sequence>
<protein>
    <submittedName>
        <fullName evidence="1">Histidinol-phosphate transaminase</fullName>
        <ecNumber evidence="1">2.6.1.9</ecNumber>
    </submittedName>
</protein>
<name>A0AC61RHS1_9BACT</name>
<comment type="caution">
    <text evidence="1">The sequence shown here is derived from an EMBL/GenBank/DDBJ whole genome shotgun (WGS) entry which is preliminary data.</text>
</comment>
<evidence type="ECO:0000313" key="2">
    <source>
        <dbReference type="Proteomes" id="UP000306319"/>
    </source>
</evidence>
<accession>A0AC61RHS1</accession>
<organism evidence="1 2">
    <name type="scientific">Lepagella muris</name>
    <dbReference type="NCBI Taxonomy" id="3032870"/>
    <lineage>
        <taxon>Bacteria</taxon>
        <taxon>Pseudomonadati</taxon>
        <taxon>Bacteroidota</taxon>
        <taxon>Bacteroidia</taxon>
        <taxon>Bacteroidales</taxon>
        <taxon>Muribaculaceae</taxon>
        <taxon>Lepagella</taxon>
    </lineage>
</organism>
<keyword evidence="2" id="KW-1185">Reference proteome</keyword>
<reference evidence="1" key="1">
    <citation type="submission" date="2019-04" db="EMBL/GenBank/DDBJ databases">
        <title>Microbes associate with the intestines of laboratory mice.</title>
        <authorList>
            <person name="Navarre W."/>
            <person name="Wong E."/>
            <person name="Huang K."/>
            <person name="Tropini C."/>
            <person name="Ng K."/>
            <person name="Yu B."/>
        </authorList>
    </citation>
    <scope>NUCLEOTIDE SEQUENCE</scope>
    <source>
        <strain evidence="1">NM04_E33</strain>
    </source>
</reference>
<keyword evidence="1" id="KW-0808">Transferase</keyword>
<dbReference type="EMBL" id="SRYB01000007">
    <property type="protein sequence ID" value="TGY79305.1"/>
    <property type="molecule type" value="Genomic_DNA"/>
</dbReference>
<dbReference type="EC" id="2.6.1.9" evidence="1"/>
<proteinExistence type="predicted"/>
<dbReference type="Proteomes" id="UP000306319">
    <property type="component" value="Unassembled WGS sequence"/>
</dbReference>